<dbReference type="Proteomes" id="UP000241818">
    <property type="component" value="Unassembled WGS sequence"/>
</dbReference>
<dbReference type="GeneID" id="36571778"/>
<dbReference type="EMBL" id="KZ679016">
    <property type="protein sequence ID" value="PSS10524.1"/>
    <property type="molecule type" value="Genomic_DNA"/>
</dbReference>
<keyword evidence="2" id="KW-1185">Reference proteome</keyword>
<proteinExistence type="predicted"/>
<sequence>MTCVTCESSCSNQIFASRPAAQLLSETADSNTQVGLSPSKVSVSSVEEKEQKACIIDDLDYVWHCAVHAVSCELGVGGCDKEDLCKKGLGEVWPPQNIKETAKDMDTAYDFRRRGLLSFPSECVQIIKAYLMKGALLALVKASLSTLENLIAV</sequence>
<dbReference type="InParanoid" id="A0A2T3ASQ2"/>
<gene>
    <name evidence="1" type="ORF">M430DRAFT_175450</name>
</gene>
<dbReference type="RefSeq" id="XP_024717703.1">
    <property type="nucleotide sequence ID" value="XM_024863697.1"/>
</dbReference>
<accession>A0A2T3ASQ2</accession>
<protein>
    <submittedName>
        <fullName evidence="1">Uncharacterized protein</fullName>
    </submittedName>
</protein>
<reference evidence="1 2" key="1">
    <citation type="journal article" date="2018" name="New Phytol.">
        <title>Comparative genomics and transcriptomics depict ericoid mycorrhizal fungi as versatile saprotrophs and plant mutualists.</title>
        <authorList>
            <person name="Martino E."/>
            <person name="Morin E."/>
            <person name="Grelet G.A."/>
            <person name="Kuo A."/>
            <person name="Kohler A."/>
            <person name="Daghino S."/>
            <person name="Barry K.W."/>
            <person name="Cichocki N."/>
            <person name="Clum A."/>
            <person name="Dockter R.B."/>
            <person name="Hainaut M."/>
            <person name="Kuo R.C."/>
            <person name="LaButti K."/>
            <person name="Lindahl B.D."/>
            <person name="Lindquist E.A."/>
            <person name="Lipzen A."/>
            <person name="Khouja H.R."/>
            <person name="Magnuson J."/>
            <person name="Murat C."/>
            <person name="Ohm R.A."/>
            <person name="Singer S.W."/>
            <person name="Spatafora J.W."/>
            <person name="Wang M."/>
            <person name="Veneault-Fourrey C."/>
            <person name="Henrissat B."/>
            <person name="Grigoriev I.V."/>
            <person name="Martin F.M."/>
            <person name="Perotto S."/>
        </authorList>
    </citation>
    <scope>NUCLEOTIDE SEQUENCE [LARGE SCALE GENOMIC DNA]</scope>
    <source>
        <strain evidence="1 2">ATCC 22711</strain>
    </source>
</reference>
<evidence type="ECO:0000313" key="2">
    <source>
        <dbReference type="Proteomes" id="UP000241818"/>
    </source>
</evidence>
<dbReference type="AlphaFoldDB" id="A0A2T3ASQ2"/>
<evidence type="ECO:0000313" key="1">
    <source>
        <dbReference type="EMBL" id="PSS10524.1"/>
    </source>
</evidence>
<organism evidence="1 2">
    <name type="scientific">Amorphotheca resinae ATCC 22711</name>
    <dbReference type="NCBI Taxonomy" id="857342"/>
    <lineage>
        <taxon>Eukaryota</taxon>
        <taxon>Fungi</taxon>
        <taxon>Dikarya</taxon>
        <taxon>Ascomycota</taxon>
        <taxon>Pezizomycotina</taxon>
        <taxon>Leotiomycetes</taxon>
        <taxon>Helotiales</taxon>
        <taxon>Amorphothecaceae</taxon>
        <taxon>Amorphotheca</taxon>
    </lineage>
</organism>
<name>A0A2T3ASQ2_AMORE</name>